<dbReference type="InterPro" id="IPR006439">
    <property type="entry name" value="HAD-SF_hydro_IA"/>
</dbReference>
<dbReference type="SFLD" id="SFLDS00003">
    <property type="entry name" value="Haloacid_Dehalogenase"/>
    <property type="match status" value="1"/>
</dbReference>
<dbReference type="PRINTS" id="PR00413">
    <property type="entry name" value="HADHALOGNASE"/>
</dbReference>
<accession>A0A4Y3KX89</accession>
<reference evidence="1" key="1">
    <citation type="submission" date="2019-06" db="EMBL/GenBank/DDBJ databases">
        <title>Whole genome shotgun sequence of Cellulomonas cellasea NBRC 3753.</title>
        <authorList>
            <person name="Hosoyama A."/>
            <person name="Uohara A."/>
            <person name="Ohji S."/>
            <person name="Ichikawa N."/>
        </authorList>
    </citation>
    <scope>NUCLEOTIDE SEQUENCE [LARGE SCALE GENOMIC DNA]</scope>
    <source>
        <strain evidence="1">NBRC 3753</strain>
    </source>
</reference>
<evidence type="ECO:0000313" key="2">
    <source>
        <dbReference type="Proteomes" id="UP000317046"/>
    </source>
</evidence>
<dbReference type="AlphaFoldDB" id="A0A4Y3KX89"/>
<dbReference type="GO" id="GO:0050308">
    <property type="term" value="F:sugar-phosphatase activity"/>
    <property type="evidence" value="ECO:0007669"/>
    <property type="project" value="TreeGrafter"/>
</dbReference>
<keyword evidence="2" id="KW-1185">Reference proteome</keyword>
<dbReference type="SFLD" id="SFLDG01129">
    <property type="entry name" value="C1.5:_HAD__Beta-PGM__Phosphata"/>
    <property type="match status" value="1"/>
</dbReference>
<proteinExistence type="predicted"/>
<comment type="caution">
    <text evidence="1">The sequence shown here is derived from an EMBL/GenBank/DDBJ whole genome shotgun (WGS) entry which is preliminary data.</text>
</comment>
<dbReference type="InterPro" id="IPR036412">
    <property type="entry name" value="HAD-like_sf"/>
</dbReference>
<dbReference type="Gene3D" id="1.10.150.240">
    <property type="entry name" value="Putative phosphatase, domain 2"/>
    <property type="match status" value="1"/>
</dbReference>
<dbReference type="InterPro" id="IPR051806">
    <property type="entry name" value="HAD-like_SPP"/>
</dbReference>
<dbReference type="PANTHER" id="PTHR43481:SF4">
    <property type="entry name" value="GLYCEROL-1-PHOSPHATE PHOSPHOHYDROLASE 1-RELATED"/>
    <property type="match status" value="1"/>
</dbReference>
<sequence length="231" mass="23866">MPLSTAAPGSVLFGGATFDAVLFDMDGTLISSLASVMRSWTRLAHEFAIDDVRVREFRFHGVPARDIVDTLLAAREPEERARALRRIVELEVTDTGDIEVLPGAAEALAALAGTGRSAIVTSCDRTLASARLAATGLAVPEVVVTADDVARGKPDPEPYVLGAQRLGVDPARCLVVEDAAAGLDSGRDAGAATLALATQSHGDALTADVVVPDLGAVRFEVSGAGVRVLAV</sequence>
<dbReference type="PANTHER" id="PTHR43481">
    <property type="entry name" value="FRUCTOSE-1-PHOSPHATE PHOSPHATASE"/>
    <property type="match status" value="1"/>
</dbReference>
<protein>
    <submittedName>
        <fullName evidence="1">Phosphatase</fullName>
    </submittedName>
</protein>
<dbReference type="EMBL" id="BJLR01000017">
    <property type="protein sequence ID" value="GEA88064.1"/>
    <property type="molecule type" value="Genomic_DNA"/>
</dbReference>
<dbReference type="InterPro" id="IPR023198">
    <property type="entry name" value="PGP-like_dom2"/>
</dbReference>
<dbReference type="Gene3D" id="3.40.50.1000">
    <property type="entry name" value="HAD superfamily/HAD-like"/>
    <property type="match status" value="1"/>
</dbReference>
<dbReference type="SUPFAM" id="SSF56784">
    <property type="entry name" value="HAD-like"/>
    <property type="match status" value="1"/>
</dbReference>
<dbReference type="Pfam" id="PF00702">
    <property type="entry name" value="Hydrolase"/>
    <property type="match status" value="1"/>
</dbReference>
<dbReference type="Proteomes" id="UP000317046">
    <property type="component" value="Unassembled WGS sequence"/>
</dbReference>
<evidence type="ECO:0000313" key="1">
    <source>
        <dbReference type="EMBL" id="GEA88064.1"/>
    </source>
</evidence>
<dbReference type="RefSeq" id="WP_141372276.1">
    <property type="nucleotide sequence ID" value="NZ_BJLR01000017.1"/>
</dbReference>
<name>A0A4Y3KX89_9CELL</name>
<organism evidence="1 2">
    <name type="scientific">Cellulomonas cellasea</name>
    <dbReference type="NCBI Taxonomy" id="43670"/>
    <lineage>
        <taxon>Bacteria</taxon>
        <taxon>Bacillati</taxon>
        <taxon>Actinomycetota</taxon>
        <taxon>Actinomycetes</taxon>
        <taxon>Micrococcales</taxon>
        <taxon>Cellulomonadaceae</taxon>
        <taxon>Cellulomonas</taxon>
    </lineage>
</organism>
<gene>
    <name evidence="1" type="ORF">CCE01nite_20130</name>
</gene>
<dbReference type="InterPro" id="IPR023214">
    <property type="entry name" value="HAD_sf"/>
</dbReference>
<dbReference type="NCBIfam" id="TIGR01509">
    <property type="entry name" value="HAD-SF-IA-v3"/>
    <property type="match status" value="1"/>
</dbReference>